<dbReference type="AlphaFoldDB" id="E0UAA9"/>
<dbReference type="RefSeq" id="WP_013325451.1">
    <property type="nucleotide sequence ID" value="NC_014501.1"/>
</dbReference>
<dbReference type="CDD" id="cd17473">
    <property type="entry name" value="MFS_arabinose_efflux_permease_like"/>
    <property type="match status" value="1"/>
</dbReference>
<proteinExistence type="predicted"/>
<dbReference type="InterPro" id="IPR020846">
    <property type="entry name" value="MFS_dom"/>
</dbReference>
<keyword evidence="9" id="KW-1185">Reference proteome</keyword>
<dbReference type="PROSITE" id="PS50850">
    <property type="entry name" value="MFS"/>
    <property type="match status" value="1"/>
</dbReference>
<feature type="transmembrane region" description="Helical" evidence="6">
    <location>
        <begin position="108"/>
        <end position="126"/>
    </location>
</feature>
<keyword evidence="2" id="KW-1003">Cell membrane</keyword>
<keyword evidence="4 6" id="KW-1133">Transmembrane helix</keyword>
<dbReference type="InterPro" id="IPR036259">
    <property type="entry name" value="MFS_trans_sf"/>
</dbReference>
<dbReference type="Pfam" id="PF07690">
    <property type="entry name" value="MFS_1"/>
    <property type="match status" value="1"/>
</dbReference>
<keyword evidence="5 6" id="KW-0472">Membrane</keyword>
<dbReference type="KEGG" id="cyj:Cyan7822_5542"/>
<dbReference type="Proteomes" id="UP000008206">
    <property type="component" value="Chromosome"/>
</dbReference>
<feature type="transmembrane region" description="Helical" evidence="6">
    <location>
        <begin position="165"/>
        <end position="186"/>
    </location>
</feature>
<dbReference type="PROSITE" id="PS51257">
    <property type="entry name" value="PROKAR_LIPOPROTEIN"/>
    <property type="match status" value="1"/>
</dbReference>
<feature type="transmembrane region" description="Helical" evidence="6">
    <location>
        <begin position="339"/>
        <end position="363"/>
    </location>
</feature>
<feature type="transmembrane region" description="Helical" evidence="6">
    <location>
        <begin position="369"/>
        <end position="387"/>
    </location>
</feature>
<dbReference type="STRING" id="497965.Cyan7822_5542"/>
<feature type="transmembrane region" description="Helical" evidence="6">
    <location>
        <begin position="305"/>
        <end position="327"/>
    </location>
</feature>
<evidence type="ECO:0000256" key="4">
    <source>
        <dbReference type="ARBA" id="ARBA00022989"/>
    </source>
</evidence>
<feature type="transmembrane region" description="Helical" evidence="6">
    <location>
        <begin position="249"/>
        <end position="269"/>
    </location>
</feature>
<dbReference type="HOGENOM" id="CLU_001265_10_6_3"/>
<evidence type="ECO:0000256" key="5">
    <source>
        <dbReference type="ARBA" id="ARBA00023136"/>
    </source>
</evidence>
<feature type="transmembrane region" description="Helical" evidence="6">
    <location>
        <begin position="214"/>
        <end position="237"/>
    </location>
</feature>
<reference evidence="9" key="1">
    <citation type="journal article" date="2011" name="MBio">
        <title>Novel metabolic attributes of the genus Cyanothece, comprising a group of unicellular nitrogen-fixing Cyanobacteria.</title>
        <authorList>
            <person name="Bandyopadhyay A."/>
            <person name="Elvitigala T."/>
            <person name="Welsh E."/>
            <person name="Stockel J."/>
            <person name="Liberton M."/>
            <person name="Min H."/>
            <person name="Sherman L.A."/>
            <person name="Pakrasi H.B."/>
        </authorList>
    </citation>
    <scope>NUCLEOTIDE SEQUENCE [LARGE SCALE GENOMIC DNA]</scope>
    <source>
        <strain evidence="9">PCC 7822</strain>
    </source>
</reference>
<feature type="transmembrane region" description="Helical" evidence="6">
    <location>
        <begin position="12"/>
        <end position="37"/>
    </location>
</feature>
<dbReference type="EMBL" id="CP002198">
    <property type="protein sequence ID" value="ADN17414.1"/>
    <property type="molecule type" value="Genomic_DNA"/>
</dbReference>
<dbReference type="InterPro" id="IPR050189">
    <property type="entry name" value="MFS_Efflux_Transporters"/>
</dbReference>
<keyword evidence="3 6" id="KW-0812">Transmembrane</keyword>
<evidence type="ECO:0000259" key="7">
    <source>
        <dbReference type="PROSITE" id="PS50850"/>
    </source>
</evidence>
<feature type="transmembrane region" description="Helical" evidence="6">
    <location>
        <begin position="49"/>
        <end position="71"/>
    </location>
</feature>
<evidence type="ECO:0000256" key="1">
    <source>
        <dbReference type="ARBA" id="ARBA00004651"/>
    </source>
</evidence>
<gene>
    <name evidence="8" type="ordered locus">Cyan7822_5542</name>
</gene>
<dbReference type="InterPro" id="IPR011701">
    <property type="entry name" value="MFS"/>
</dbReference>
<evidence type="ECO:0000256" key="2">
    <source>
        <dbReference type="ARBA" id="ARBA00022475"/>
    </source>
</evidence>
<feature type="transmembrane region" description="Helical" evidence="6">
    <location>
        <begin position="138"/>
        <end position="159"/>
    </location>
</feature>
<name>E0UAA9_GLOV7</name>
<evidence type="ECO:0000313" key="8">
    <source>
        <dbReference type="EMBL" id="ADN17414.1"/>
    </source>
</evidence>
<dbReference type="eggNOG" id="COG2814">
    <property type="taxonomic scope" value="Bacteria"/>
</dbReference>
<dbReference type="PANTHER" id="PTHR43124">
    <property type="entry name" value="PURINE EFFLUX PUMP PBUE"/>
    <property type="match status" value="1"/>
</dbReference>
<dbReference type="OrthoDB" id="9793283at2"/>
<feature type="transmembrane region" description="Helical" evidence="6">
    <location>
        <begin position="281"/>
        <end position="299"/>
    </location>
</feature>
<dbReference type="GO" id="GO:0022857">
    <property type="term" value="F:transmembrane transporter activity"/>
    <property type="evidence" value="ECO:0007669"/>
    <property type="project" value="InterPro"/>
</dbReference>
<feature type="transmembrane region" description="Helical" evidence="6">
    <location>
        <begin position="78"/>
        <end position="102"/>
    </location>
</feature>
<feature type="domain" description="Major facilitator superfamily (MFS) profile" evidence="7">
    <location>
        <begin position="14"/>
        <end position="393"/>
    </location>
</feature>
<dbReference type="PANTHER" id="PTHR43124:SF3">
    <property type="entry name" value="CHLORAMPHENICOL EFFLUX PUMP RV0191"/>
    <property type="match status" value="1"/>
</dbReference>
<dbReference type="Gene3D" id="1.20.1250.20">
    <property type="entry name" value="MFS general substrate transporter like domains"/>
    <property type="match status" value="1"/>
</dbReference>
<evidence type="ECO:0000313" key="9">
    <source>
        <dbReference type="Proteomes" id="UP000008206"/>
    </source>
</evidence>
<protein>
    <submittedName>
        <fullName evidence="8">Major facilitator superfamily MFS_1</fullName>
    </submittedName>
</protein>
<evidence type="ECO:0000256" key="3">
    <source>
        <dbReference type="ARBA" id="ARBA00022692"/>
    </source>
</evidence>
<organism evidence="8 9">
    <name type="scientific">Gloeothece verrucosa (strain PCC 7822)</name>
    <name type="common">Cyanothece sp. (strain PCC 7822)</name>
    <dbReference type="NCBI Taxonomy" id="497965"/>
    <lineage>
        <taxon>Bacteria</taxon>
        <taxon>Bacillati</taxon>
        <taxon>Cyanobacteriota</taxon>
        <taxon>Cyanophyceae</taxon>
        <taxon>Oscillatoriophycideae</taxon>
        <taxon>Chroococcales</taxon>
        <taxon>Aphanothecaceae</taxon>
        <taxon>Gloeothece</taxon>
        <taxon>Gloeothece verrucosa</taxon>
    </lineage>
</organism>
<accession>E0UAA9</accession>
<evidence type="ECO:0000256" key="6">
    <source>
        <dbReference type="SAM" id="Phobius"/>
    </source>
</evidence>
<comment type="subcellular location">
    <subcellularLocation>
        <location evidence="1">Cell membrane</location>
        <topology evidence="1">Multi-pass membrane protein</topology>
    </subcellularLocation>
</comment>
<sequence length="401" mass="42585">MISVLRSPAKQIVQSLILLAAGCLTTMTGGVVAPVFPEILHHLHLEPRWAGMLVSIHALTIAVFTPILGILADRIGKLKVLIVALIFYAVFGVSGAFIGQFIPLLADRALLGIASGGISAACIGLLSNMFEGEARLQVLAYATSAMTTASIFVPLFGGWVGSYNWQYAFFLYAVSLPIALCAALLIQESSHSKNSILNREMGAELVKIVKQPQVIGLFITLALAAAIVYTVVIYTPVYLRETIGADAKLNGIVLTARAIGATVVSALAASWLGKKLGRNKTIALGFILMALMLATIPVLNDISLILYAAVFFGAGFGVTVPNIYNGLADLSPAELRSSVLAIGTGFNSLGQFLCPIFLGAVWASGGLKNVFYTTAVVGIIIGVWMSLHRERKLRDRSHLKS</sequence>
<dbReference type="GO" id="GO:0005886">
    <property type="term" value="C:plasma membrane"/>
    <property type="evidence" value="ECO:0007669"/>
    <property type="project" value="UniProtKB-SubCell"/>
</dbReference>
<dbReference type="SUPFAM" id="SSF103473">
    <property type="entry name" value="MFS general substrate transporter"/>
    <property type="match status" value="1"/>
</dbReference>